<dbReference type="EMBL" id="CM016560">
    <property type="protein sequence ID" value="TKV95277.1"/>
    <property type="molecule type" value="Genomic_DNA"/>
</dbReference>
<accession>A0A4U6T159</accession>
<organism evidence="2 3">
    <name type="scientific">Setaria viridis</name>
    <name type="common">Green bristlegrass</name>
    <name type="synonym">Setaria italica subsp. viridis</name>
    <dbReference type="NCBI Taxonomy" id="4556"/>
    <lineage>
        <taxon>Eukaryota</taxon>
        <taxon>Viridiplantae</taxon>
        <taxon>Streptophyta</taxon>
        <taxon>Embryophyta</taxon>
        <taxon>Tracheophyta</taxon>
        <taxon>Spermatophyta</taxon>
        <taxon>Magnoliopsida</taxon>
        <taxon>Liliopsida</taxon>
        <taxon>Poales</taxon>
        <taxon>Poaceae</taxon>
        <taxon>PACMAD clade</taxon>
        <taxon>Panicoideae</taxon>
        <taxon>Panicodae</taxon>
        <taxon>Paniceae</taxon>
        <taxon>Cenchrinae</taxon>
        <taxon>Setaria</taxon>
    </lineage>
</organism>
<reference evidence="2" key="1">
    <citation type="submission" date="2019-03" db="EMBL/GenBank/DDBJ databases">
        <title>WGS assembly of Setaria viridis.</title>
        <authorList>
            <person name="Huang P."/>
            <person name="Jenkins J."/>
            <person name="Grimwood J."/>
            <person name="Barry K."/>
            <person name="Healey A."/>
            <person name="Mamidi S."/>
            <person name="Sreedasyam A."/>
            <person name="Shu S."/>
            <person name="Feldman M."/>
            <person name="Wu J."/>
            <person name="Yu Y."/>
            <person name="Chen C."/>
            <person name="Johnson J."/>
            <person name="Rokhsar D."/>
            <person name="Baxter I."/>
            <person name="Schmutz J."/>
            <person name="Brutnell T."/>
            <person name="Kellogg E."/>
        </authorList>
    </citation>
    <scope>NUCLEOTIDE SEQUENCE [LARGE SCALE GENOMIC DNA]</scope>
</reference>
<dbReference type="AlphaFoldDB" id="A0A4U6T159"/>
<evidence type="ECO:0000313" key="2">
    <source>
        <dbReference type="EMBL" id="TKV95277.1"/>
    </source>
</evidence>
<dbReference type="Proteomes" id="UP000298652">
    <property type="component" value="Chromosome 9"/>
</dbReference>
<dbReference type="Gramene" id="TKV95277">
    <property type="protein sequence ID" value="TKV95277"/>
    <property type="gene ID" value="SEVIR_9G352500v2"/>
</dbReference>
<proteinExistence type="predicted"/>
<protein>
    <submittedName>
        <fullName evidence="2">Uncharacterized protein</fullName>
    </submittedName>
</protein>
<evidence type="ECO:0000256" key="1">
    <source>
        <dbReference type="SAM" id="MobiDB-lite"/>
    </source>
</evidence>
<feature type="compositionally biased region" description="Pro residues" evidence="1">
    <location>
        <begin position="91"/>
        <end position="101"/>
    </location>
</feature>
<feature type="region of interest" description="Disordered" evidence="1">
    <location>
        <begin position="31"/>
        <end position="101"/>
    </location>
</feature>
<name>A0A4U6T159_SETVI</name>
<keyword evidence="3" id="KW-1185">Reference proteome</keyword>
<evidence type="ECO:0000313" key="3">
    <source>
        <dbReference type="Proteomes" id="UP000298652"/>
    </source>
</evidence>
<sequence>MVPVLIHNGKPICETHIIVHVMPWTMAETFRGGAPDPARAGHPRPDPAIQVPRAVPSSFRRTRGNGGAAVSPTTRGTRRRPLAAPGVSAGPAPPESGGPAR</sequence>
<gene>
    <name evidence="2" type="ORF">SEVIR_9G352500v2</name>
</gene>